<dbReference type="AlphaFoldDB" id="A0A438AHC9"/>
<comment type="caution">
    <text evidence="3">The sequence shown here is derived from an EMBL/GenBank/DDBJ whole genome shotgun (WGS) entry which is preliminary data.</text>
</comment>
<dbReference type="RefSeq" id="WP_127906799.1">
    <property type="nucleotide sequence ID" value="NZ_RQXX01000003.1"/>
</dbReference>
<keyword evidence="3" id="KW-0378">Hydrolase</keyword>
<dbReference type="EMBL" id="RQXX01000003">
    <property type="protein sequence ID" value="RVV98133.1"/>
    <property type="molecule type" value="Genomic_DNA"/>
</dbReference>
<evidence type="ECO:0000313" key="4">
    <source>
        <dbReference type="Proteomes" id="UP000285908"/>
    </source>
</evidence>
<dbReference type="OrthoDB" id="149172at2"/>
<dbReference type="GO" id="GO:0005737">
    <property type="term" value="C:cytoplasm"/>
    <property type="evidence" value="ECO:0007669"/>
    <property type="project" value="TreeGrafter"/>
</dbReference>
<proteinExistence type="predicted"/>
<evidence type="ECO:0000313" key="3">
    <source>
        <dbReference type="EMBL" id="RVV98133.1"/>
    </source>
</evidence>
<gene>
    <name evidence="3" type="ORF">EKE94_11825</name>
</gene>
<feature type="domain" description="Amidohydrolase-related" evidence="2">
    <location>
        <begin position="29"/>
        <end position="360"/>
    </location>
</feature>
<sequence>MLTRPDQTEAAPIVGIGAIDCDVHTRLPRQGDLMPFLDKYWQDMFPYRDIDLMELMSYPVSTAPFTRGGAAGPGKGGVEDAATLKRDLLDPLGLGAAVLNVVNGIQAIFDPYLQTVLCQATNRWLASEWLDRDDRLRASLLVPFRNVEAAVKEIEAYAGDKRFVQILALAQGEGLLGQRQFWPIWEAAAKHGFALQIHAGSAYRQAPTQNGFPSYLAEEIALWPQGFATQVASLLAEGVMTEFADMKIVAAESGVSWLFGMTWRVAKDWRGARVEVPWVKESPEEIITRQLRLTTQPFDVPGHDPEDIEAVIDCLGSADNLLWASDYPHAYPGAPGAWPAGLSTELAGAIARDNARATYSRLEVK</sequence>
<dbReference type="PANTHER" id="PTHR21240:SF28">
    <property type="entry name" value="ISO-OROTATE DECARBOXYLASE (EUROFUNG)"/>
    <property type="match status" value="1"/>
</dbReference>
<evidence type="ECO:0000259" key="2">
    <source>
        <dbReference type="Pfam" id="PF04909"/>
    </source>
</evidence>
<reference evidence="3 4" key="1">
    <citation type="submission" date="2018-11" db="EMBL/GenBank/DDBJ databases">
        <title>Mesobaculum littorinae gen. nov., sp. nov., isolated from Littorina scabra that represents a novel genus of the order Rhodobacteraceae.</title>
        <authorList>
            <person name="Li F."/>
        </authorList>
    </citation>
    <scope>NUCLEOTIDE SEQUENCE [LARGE SCALE GENOMIC DNA]</scope>
    <source>
        <strain evidence="3 4">M0103</strain>
    </source>
</reference>
<dbReference type="InterPro" id="IPR032466">
    <property type="entry name" value="Metal_Hydrolase"/>
</dbReference>
<protein>
    <submittedName>
        <fullName evidence="3">Amidohydrolase</fullName>
    </submittedName>
</protein>
<dbReference type="Gene3D" id="3.20.20.140">
    <property type="entry name" value="Metal-dependent hydrolases"/>
    <property type="match status" value="1"/>
</dbReference>
<dbReference type="GO" id="GO:0019748">
    <property type="term" value="P:secondary metabolic process"/>
    <property type="evidence" value="ECO:0007669"/>
    <property type="project" value="TreeGrafter"/>
</dbReference>
<dbReference type="Proteomes" id="UP000285908">
    <property type="component" value="Unassembled WGS sequence"/>
</dbReference>
<keyword evidence="1" id="KW-0456">Lyase</keyword>
<dbReference type="GO" id="GO:0016787">
    <property type="term" value="F:hydrolase activity"/>
    <property type="evidence" value="ECO:0007669"/>
    <property type="project" value="UniProtKB-KW"/>
</dbReference>
<organism evidence="3 4">
    <name type="scientific">Mesobaculum littorinae</name>
    <dbReference type="NCBI Taxonomy" id="2486419"/>
    <lineage>
        <taxon>Bacteria</taxon>
        <taxon>Pseudomonadati</taxon>
        <taxon>Pseudomonadota</taxon>
        <taxon>Alphaproteobacteria</taxon>
        <taxon>Rhodobacterales</taxon>
        <taxon>Roseobacteraceae</taxon>
        <taxon>Mesobaculum</taxon>
    </lineage>
</organism>
<name>A0A438AHC9_9RHOB</name>
<dbReference type="InterPro" id="IPR006680">
    <property type="entry name" value="Amidohydro-rel"/>
</dbReference>
<dbReference type="Pfam" id="PF04909">
    <property type="entry name" value="Amidohydro_2"/>
    <property type="match status" value="1"/>
</dbReference>
<dbReference type="PANTHER" id="PTHR21240">
    <property type="entry name" value="2-AMINO-3-CARBOXYLMUCONATE-6-SEMIALDEHYDE DECARBOXYLASE"/>
    <property type="match status" value="1"/>
</dbReference>
<dbReference type="InterPro" id="IPR032465">
    <property type="entry name" value="ACMSD"/>
</dbReference>
<dbReference type="SUPFAM" id="SSF51556">
    <property type="entry name" value="Metallo-dependent hydrolases"/>
    <property type="match status" value="1"/>
</dbReference>
<accession>A0A438AHC9</accession>
<keyword evidence="4" id="KW-1185">Reference proteome</keyword>
<evidence type="ECO:0000256" key="1">
    <source>
        <dbReference type="ARBA" id="ARBA00023239"/>
    </source>
</evidence>
<dbReference type="GO" id="GO:0016831">
    <property type="term" value="F:carboxy-lyase activity"/>
    <property type="evidence" value="ECO:0007669"/>
    <property type="project" value="InterPro"/>
</dbReference>